<feature type="region of interest" description="Disordered" evidence="1">
    <location>
        <begin position="97"/>
        <end position="137"/>
    </location>
</feature>
<dbReference type="SUPFAM" id="SSF56672">
    <property type="entry name" value="DNA/RNA polymerases"/>
    <property type="match status" value="1"/>
</dbReference>
<name>A0A1I7WQX9_HETBA</name>
<evidence type="ECO:0000313" key="3">
    <source>
        <dbReference type="Proteomes" id="UP000095283"/>
    </source>
</evidence>
<dbReference type="Proteomes" id="UP000095283">
    <property type="component" value="Unplaced"/>
</dbReference>
<dbReference type="Pfam" id="PF05585">
    <property type="entry name" value="DUF1758"/>
    <property type="match status" value="1"/>
</dbReference>
<dbReference type="Pfam" id="PF03564">
    <property type="entry name" value="DUF1759"/>
    <property type="match status" value="1"/>
</dbReference>
<feature type="domain" description="DUF1758" evidence="2">
    <location>
        <begin position="370"/>
        <end position="515"/>
    </location>
</feature>
<keyword evidence="3" id="KW-1185">Reference proteome</keyword>
<protein>
    <submittedName>
        <fullName evidence="4">DUF1758 domain-containing protein</fullName>
    </submittedName>
</protein>
<proteinExistence type="predicted"/>
<evidence type="ECO:0000259" key="2">
    <source>
        <dbReference type="Pfam" id="PF05585"/>
    </source>
</evidence>
<evidence type="ECO:0000313" key="4">
    <source>
        <dbReference type="WBParaSite" id="Hba_07590"/>
    </source>
</evidence>
<accession>A0A1I7WQX9</accession>
<dbReference type="PANTHER" id="PTHR47331">
    <property type="entry name" value="PHD-TYPE DOMAIN-CONTAINING PROTEIN"/>
    <property type="match status" value="1"/>
</dbReference>
<dbReference type="InterPro" id="IPR043502">
    <property type="entry name" value="DNA/RNA_pol_sf"/>
</dbReference>
<dbReference type="AlphaFoldDB" id="A0A1I7WQX9"/>
<dbReference type="PANTHER" id="PTHR47331:SF1">
    <property type="entry name" value="GAG-LIKE PROTEIN"/>
    <property type="match status" value="1"/>
</dbReference>
<dbReference type="InterPro" id="IPR005312">
    <property type="entry name" value="DUF1759"/>
</dbReference>
<dbReference type="InterPro" id="IPR008737">
    <property type="entry name" value="DUF1758"/>
</dbReference>
<evidence type="ECO:0000256" key="1">
    <source>
        <dbReference type="SAM" id="MobiDB-lite"/>
    </source>
</evidence>
<organism evidence="3 4">
    <name type="scientific">Heterorhabditis bacteriophora</name>
    <name type="common">Entomopathogenic nematode worm</name>
    <dbReference type="NCBI Taxonomy" id="37862"/>
    <lineage>
        <taxon>Eukaryota</taxon>
        <taxon>Metazoa</taxon>
        <taxon>Ecdysozoa</taxon>
        <taxon>Nematoda</taxon>
        <taxon>Chromadorea</taxon>
        <taxon>Rhabditida</taxon>
        <taxon>Rhabditina</taxon>
        <taxon>Rhabditomorpha</taxon>
        <taxon>Strongyloidea</taxon>
        <taxon>Heterorhabditidae</taxon>
        <taxon>Heterorhabditis</taxon>
    </lineage>
</organism>
<dbReference type="WBParaSite" id="Hba_07590">
    <property type="protein sequence ID" value="Hba_07590"/>
    <property type="gene ID" value="Hba_07590"/>
</dbReference>
<feature type="compositionally biased region" description="Low complexity" evidence="1">
    <location>
        <begin position="102"/>
        <end position="113"/>
    </location>
</feature>
<reference evidence="4" key="1">
    <citation type="submission" date="2016-11" db="UniProtKB">
        <authorList>
            <consortium name="WormBaseParasite"/>
        </authorList>
    </citation>
    <scope>IDENTIFICATION</scope>
</reference>
<sequence>MSSTIRARYTRTINRIKSYLAEVSTVAPTLEADLESREQERLQIALKHLIKCETALEQKLEIIKSLESRRGALIMGLYDEQTHKTLRSIRDRKQVASALSEAATSQSSPSRASTDSRTDRRQIYSDNGSFQPTPSHTNYPTPAVALLKIAVPTFSGEACEWKRFHQLFMNTVDNNPGLPDITKLSYLVASLTGQAAQCVAGFDICGENYKPVLERLEQRFRSDRRIARDLYRSLAENRCLGNSFADALNYIDALEAILLQMESQNLPHGLTRNYSRSKYRHRNAGTVTGVTDHEIVLSSIHHRRETHRQRNGNCASTVCTITYYETASRKEHAQTVEIDITPRCAPMAQVLVYFQITEVVTTTFSYLPNVVVVNPVTHKKVTAWAFFDTGSQVSLINEKLVKALDIRGIPEGTMNITGFNGNISCIPFCSCSVGVLDTDGEMRKINVRCVQTIAYNLQVVRIPKNTPTTIEIIHEVCAPSLIIENDLFWTFVTRRLDRFVEGYQLINSVVGPLLAGFTPAFNSHTAALCTQVAVTEVNKQIHDWLEESCAAWNRFKETYKIIKGIYSVSLSICDPEAEIPSNEGLAIRRLLQLKKGLDKKPHIISEIRRITDERLKEGIIEEVPHEELDNPTSGFCSYLPFHMVTKETPNDTKYRIVHNASARMKNSQLLNDLLYEGPVILPDIMGILVRFRQHRIVITVDIKLAVNHQLRFFLPKN</sequence>
<feature type="compositionally biased region" description="Basic and acidic residues" evidence="1">
    <location>
        <begin position="114"/>
        <end position="123"/>
    </location>
</feature>
<feature type="compositionally biased region" description="Polar residues" evidence="1">
    <location>
        <begin position="124"/>
        <end position="137"/>
    </location>
</feature>